<feature type="region of interest" description="Disordered" evidence="2">
    <location>
        <begin position="96"/>
        <end position="116"/>
    </location>
</feature>
<feature type="coiled-coil region" evidence="1">
    <location>
        <begin position="2069"/>
        <end position="2106"/>
    </location>
</feature>
<feature type="compositionally biased region" description="Basic and acidic residues" evidence="2">
    <location>
        <begin position="96"/>
        <end position="110"/>
    </location>
</feature>
<feature type="region of interest" description="Disordered" evidence="2">
    <location>
        <begin position="1159"/>
        <end position="1195"/>
    </location>
</feature>
<reference evidence="3 4" key="1">
    <citation type="submission" date="2015-09" db="EMBL/GenBank/DDBJ databases">
        <authorList>
            <consortium name="Pathogen Informatics"/>
        </authorList>
    </citation>
    <scope>NUCLEOTIDE SEQUENCE [LARGE SCALE GENOMIC DNA]</scope>
    <source>
        <strain evidence="3 4">2789STDY5608838</strain>
    </source>
</reference>
<sequence length="2912" mass="321322">MVFAKNEDGGILPQSRRVQRNAAIAKGYAEANKNYQAYSDDLKVLKDLNKQLDNNGQAITDNEQRMAKANEATKNASQRAKDYGKQIATNAKTLTDFKRENEVEKPDQQKQGKWSDGLKSMASAGLSMIGNAFISAGVGMLVQGAFSLLGKGIDAFVHKNENLIAKGQEAKESIQSQTKAYEDQKASLGELTSKYTELSKGVKISGNSIKNISLTDDEYKDFLDTSNQIAAAAPSLTRSWDSQGNAILNAGTNAEDLNTQVNDYLKLQRNLTYYDTKKNISDQYKGYETALGENKSKQDEYKNAYDAAKYKVDSVQKFSDMLKKHTKGEDTITYTLDQTAYDALGNTFGKAIKGYKQSADGQKITLEFDGKQLDFLNNEAASVLNSDNSELQEAHTNLINTQESIDASKREMVSSIKSMASTIDSFDSWEDQDKASEFQSQLNSMLGSSDGTRLLDNFKQSGKDMDTWLRNNVVNPMATATPDQQKLWSQLFEMEPKDQETVREFAARRDDVLESIADISQSDFWTKGTLAEAFGFAHTEYDDNDKAYTVWENQDSLNRVRDALKGAKASKTKGDAEKVREDLKNATQDELEIAVQVITDNKDLSSIDEFYTAFEKAKQAAKNMSDQAAVSLDSMETKVSTAKSTLSSMGTILTETTSAGGISKDNVKILSTAFKDVKDPRGIEQNVNDLFTTTSDGIKLNIDALKTFTEYQAEATDGDFEKGIKLQTKAIKDQTDVTNKAKKAWKEAKGTEDEDDKKAAYDSEKDKLKDARNEYLSYMQSQSEWQATKKQQQELLSYYSQWQRAQSTENAGDKYNNIVAGLKNAKDAYDKGLVGTDDFKSFAALISPTGSDDRANFAENYGKAVRYLTEDKTGVNNFLADLKSKGMASYDDASKRWSFDIDDMSKAARSMGISKEFMSANFGRLRDYGIDNNFISSTEEGIDRVQELTSALSDEQKRLEELKNTDSTNTTAITASEDKVNKYKQDLKETYDNMGDYSEDAAQTAVDNFNSAAMGVQSYQNAIENVKKNENLTEAQRTSAINQLIAKQEELAATYGTTVKELLGTDVSSLMDGIITDSASVTTALDGINKAYEEQNTDVTSLVDTLGKYTSEQLEGIDFNDGKWDTELGDAEKAVESLCEKLGLTKDQARSVIEALKEAGKLKDSEKSSDSSKETTKGSWEKPQTAEQMGFEKDSDQATDYANSLEALTAAHKENDAATEKSFETLSKYNRTQLDGIKLNDGAYNVEGMEQAEDAIQQLADKTQLSKDQILTALEGLGILKVNTDTTDATKNLDSVVTEAKEAQNELTDLTGKTYKFDFDSTDLDSIHQQVTDLGTEVDKYRDRDGKYHPEITGGEELQTVYTGAISHEQDVEYNSSDISQADSSSSIVKAAQNFMQAKNEMDVQTQLYQKGMDNTLDQATQDANAAFETLQQAQTDSKVKLVDTDNIQTAEDQLLKMSNDDITAKVDVEADTSEAESDIENLQNVSGSTVTLNCDVSNEGSFEQAKSTIESMPSDTTATIDMEVNGEEDVEKATELIESAPTNGAKLVVDCEVNNKEEFDELMQAQSTANSKGANVEVHASIKGVDVDSAATADTEVPVKGKLEIEPYSGDAVEVNAKANITGVTGGEGVQVSLNAKANVTEAPTVPDTTVKATAHVDEAPTVPDAEGIANYEGIFPHVADDAYGVAHYEGDFPTSAPTISGTVNYYAHIIGAPSGGAIATASGTMTSVAHASGTAYNVLNMKPLSSAHAKGDVALKHDEQAIVNEVGINGHSESIVRDGVWSLIPGGAHIENLKKGDIIFSATQTEDLLKHGATPGHARAYAQGTASGVTLAPAYADGTSELDDTIKKVSTQAKDWIETALDRLERIVEKYQDIAESDYSNYKSSEKNYDKALKNLNKQLQTQKDSRAKYVAKANEVASAVGLSDELKKKVQNGTINIESLSEDDKKRVDAYQEWYEKILDCDKAIRELTKSQKDLAKAKVERVIEAYDTVIGKRENKADYYNAKQELRVSQGYNQKPGSKYEKYMKKELYYTNEQKRLTDKEIKEYKGRMKEYLKVNGHKTVDPEYQKMKKQLYSLQTEAVKLENEAAELVQALQDNREQIKQWAVDRWDRAGSKQDAVIDYAKANDNPEYQINEKIYQERIKSNARQINALQKLRAEKAEYYDTHFSSMNNEEAQKYLNSIAQIDEQILKIGSDIENLKNEIMELRWKPFDDAQDKLSNVITEYQTMQKLLGDAESFYNDDGSFTTNGLTNILLTQESIDATKQKIANYREGLNKLEEQYKNGCYSLDEYNEKSKQLLDGIQQESTALSELKQNMLDMYETQIKKENDLLQENIDKRKDALSAKEKYYDYDKTLKKKSKDINTLKSQIAALEGTSNAAAKARLEKLRAELADAEDDMADTMHQHEVDMKNTGYENFSNEANKALDNTLDAVKKNSSFQEAIISGMLTNVTTNYDNTYKHLHTVMDQYGVKVSSTFDTMIGKSADFNTSLIQQIKALETISNMKVTLPYGTSNGQGGSTTGNNTYTGAENGIHNTFNSNKDSTGAGNETPGTVNGKSYSFSLNKSEIFLTPNESYKLKVTWSPTAPLHSDIKWSSDKTDVAKVSSSGKVTATKGVQTSKGGGATGILVGGLEKTFKATITAKSDFGSKTCVVHVMPDAHYDAIEEYANKNGLAMTNDKMQAALEYAYRNGGNHADKANIAVEGFKKAYLNDKPTYLKSWFNTLQNRPDGATDVPAGVSPLIGYFNAKGKKVGPKEMQQLADILEISTPGVKKYDSWGSALKNQILQKYKSYGFATGGIINKLIPADMSTLLGKAIISNGDQGFIGAKVGESVMTEEFTRLLKPSIAAMNNFTNMFNPVTPTATNNDYTINNEVNINVANMSNDLDIQDVANKVSTIINKNMTRDWRKLR</sequence>
<dbReference type="PANTHER" id="PTHR32114:SF2">
    <property type="entry name" value="ABC TRANSPORTER ABCH.3"/>
    <property type="match status" value="1"/>
</dbReference>
<feature type="coiled-coil region" evidence="1">
    <location>
        <begin position="28"/>
        <end position="55"/>
    </location>
</feature>
<feature type="coiled-coil region" evidence="1">
    <location>
        <begin position="1888"/>
        <end position="1984"/>
    </location>
</feature>
<accession>A0A174AA36</accession>
<proteinExistence type="predicted"/>
<organism evidence="3 4">
    <name type="scientific">Blautia obeum</name>
    <dbReference type="NCBI Taxonomy" id="40520"/>
    <lineage>
        <taxon>Bacteria</taxon>
        <taxon>Bacillati</taxon>
        <taxon>Bacillota</taxon>
        <taxon>Clostridia</taxon>
        <taxon>Lachnospirales</taxon>
        <taxon>Lachnospiraceae</taxon>
        <taxon>Blautia</taxon>
    </lineage>
</organism>
<protein>
    <submittedName>
        <fullName evidence="3">Uncharacterized protein</fullName>
    </submittedName>
</protein>
<feature type="coiled-coil region" evidence="1">
    <location>
        <begin position="2358"/>
        <end position="2407"/>
    </location>
</feature>
<dbReference type="PANTHER" id="PTHR32114">
    <property type="entry name" value="ABC TRANSPORTER ABCH.3"/>
    <property type="match status" value="1"/>
</dbReference>
<feature type="coiled-coil region" evidence="1">
    <location>
        <begin position="942"/>
        <end position="1036"/>
    </location>
</feature>
<name>A0A174AA36_9FIRM</name>
<keyword evidence="1" id="KW-0175">Coiled coil</keyword>
<dbReference type="EMBL" id="CYZA01000006">
    <property type="protein sequence ID" value="CUN85502.1"/>
    <property type="molecule type" value="Genomic_DNA"/>
</dbReference>
<gene>
    <name evidence="3" type="ORF">ERS852395_01526</name>
</gene>
<evidence type="ECO:0000313" key="4">
    <source>
        <dbReference type="Proteomes" id="UP000095447"/>
    </source>
</evidence>
<dbReference type="RefSeq" id="WP_155511700.1">
    <property type="nucleotide sequence ID" value="NZ_CYZA01000006.1"/>
</dbReference>
<dbReference type="InterPro" id="IPR008964">
    <property type="entry name" value="Invasin/intimin_cell_adhesion"/>
</dbReference>
<evidence type="ECO:0000313" key="3">
    <source>
        <dbReference type="EMBL" id="CUN85502.1"/>
    </source>
</evidence>
<feature type="compositionally biased region" description="Basic and acidic residues" evidence="2">
    <location>
        <begin position="1159"/>
        <end position="1180"/>
    </location>
</feature>
<evidence type="ECO:0000256" key="1">
    <source>
        <dbReference type="SAM" id="Coils"/>
    </source>
</evidence>
<dbReference type="SUPFAM" id="SSF49373">
    <property type="entry name" value="Invasin/intimin cell-adhesion fragments"/>
    <property type="match status" value="1"/>
</dbReference>
<dbReference type="Proteomes" id="UP000095447">
    <property type="component" value="Unassembled WGS sequence"/>
</dbReference>
<dbReference type="Gene3D" id="2.60.40.1080">
    <property type="match status" value="1"/>
</dbReference>
<evidence type="ECO:0000256" key="2">
    <source>
        <dbReference type="SAM" id="MobiDB-lite"/>
    </source>
</evidence>